<feature type="transmembrane region" description="Helical" evidence="1">
    <location>
        <begin position="71"/>
        <end position="96"/>
    </location>
</feature>
<sequence length="106" mass="11728">MFKVPDEKQNLRTHNNTPNISSATFDFPSGYSDELWAAALTICCLLALYCNGIVITSLYRQNKSLIALDILFASLAVQNCTLAVSTFPFVCISAIYHGWIFGRASE</sequence>
<gene>
    <name evidence="2" type="primary">RvY_07910-1</name>
    <name evidence="2" type="synonym">RvY_07910.1</name>
    <name evidence="2" type="ORF">RvY_07910</name>
</gene>
<evidence type="ECO:0008006" key="4">
    <source>
        <dbReference type="Google" id="ProtNLM"/>
    </source>
</evidence>
<keyword evidence="1" id="KW-0472">Membrane</keyword>
<keyword evidence="3" id="KW-1185">Reference proteome</keyword>
<name>A0A1D1V430_RAMVA</name>
<feature type="transmembrane region" description="Helical" evidence="1">
    <location>
        <begin position="35"/>
        <end position="59"/>
    </location>
</feature>
<keyword evidence="1" id="KW-0812">Transmembrane</keyword>
<dbReference type="EMBL" id="BDGG01000003">
    <property type="protein sequence ID" value="GAU96471.1"/>
    <property type="molecule type" value="Genomic_DNA"/>
</dbReference>
<evidence type="ECO:0000256" key="1">
    <source>
        <dbReference type="SAM" id="Phobius"/>
    </source>
</evidence>
<organism evidence="2 3">
    <name type="scientific">Ramazzottius varieornatus</name>
    <name type="common">Water bear</name>
    <name type="synonym">Tardigrade</name>
    <dbReference type="NCBI Taxonomy" id="947166"/>
    <lineage>
        <taxon>Eukaryota</taxon>
        <taxon>Metazoa</taxon>
        <taxon>Ecdysozoa</taxon>
        <taxon>Tardigrada</taxon>
        <taxon>Eutardigrada</taxon>
        <taxon>Parachela</taxon>
        <taxon>Hypsibioidea</taxon>
        <taxon>Ramazzottiidae</taxon>
        <taxon>Ramazzottius</taxon>
    </lineage>
</organism>
<comment type="caution">
    <text evidence="2">The sequence shown here is derived from an EMBL/GenBank/DDBJ whole genome shotgun (WGS) entry which is preliminary data.</text>
</comment>
<evidence type="ECO:0000313" key="2">
    <source>
        <dbReference type="EMBL" id="GAU96471.1"/>
    </source>
</evidence>
<accession>A0A1D1V430</accession>
<dbReference type="Proteomes" id="UP000186922">
    <property type="component" value="Unassembled WGS sequence"/>
</dbReference>
<reference evidence="2 3" key="1">
    <citation type="journal article" date="2016" name="Nat. Commun.">
        <title>Extremotolerant tardigrade genome and improved radiotolerance of human cultured cells by tardigrade-unique protein.</title>
        <authorList>
            <person name="Hashimoto T."/>
            <person name="Horikawa D.D."/>
            <person name="Saito Y."/>
            <person name="Kuwahara H."/>
            <person name="Kozuka-Hata H."/>
            <person name="Shin-I T."/>
            <person name="Minakuchi Y."/>
            <person name="Ohishi K."/>
            <person name="Motoyama A."/>
            <person name="Aizu T."/>
            <person name="Enomoto A."/>
            <person name="Kondo K."/>
            <person name="Tanaka S."/>
            <person name="Hara Y."/>
            <person name="Koshikawa S."/>
            <person name="Sagara H."/>
            <person name="Miura T."/>
            <person name="Yokobori S."/>
            <person name="Miyagawa K."/>
            <person name="Suzuki Y."/>
            <person name="Kubo T."/>
            <person name="Oyama M."/>
            <person name="Kohara Y."/>
            <person name="Fujiyama A."/>
            <person name="Arakawa K."/>
            <person name="Katayama T."/>
            <person name="Toyoda A."/>
            <person name="Kunieda T."/>
        </authorList>
    </citation>
    <scope>NUCLEOTIDE SEQUENCE [LARGE SCALE GENOMIC DNA]</scope>
    <source>
        <strain evidence="2 3">YOKOZUNA-1</strain>
    </source>
</reference>
<evidence type="ECO:0000313" key="3">
    <source>
        <dbReference type="Proteomes" id="UP000186922"/>
    </source>
</evidence>
<proteinExistence type="predicted"/>
<dbReference type="AlphaFoldDB" id="A0A1D1V430"/>
<keyword evidence="1" id="KW-1133">Transmembrane helix</keyword>
<protein>
    <recommendedName>
        <fullName evidence="4">G-protein coupled receptors family 1 profile domain-containing protein</fullName>
    </recommendedName>
</protein>
<dbReference type="Gene3D" id="1.20.1070.10">
    <property type="entry name" value="Rhodopsin 7-helix transmembrane proteins"/>
    <property type="match status" value="1"/>
</dbReference>
<dbReference type="SUPFAM" id="SSF81321">
    <property type="entry name" value="Family A G protein-coupled receptor-like"/>
    <property type="match status" value="1"/>
</dbReference>